<dbReference type="Proteomes" id="UP000077069">
    <property type="component" value="Unassembled WGS sequence"/>
</dbReference>
<reference evidence="1 2" key="1">
    <citation type="submission" date="2016-05" db="EMBL/GenBank/DDBJ databases">
        <title>Comparative analysis of secretome profiles of manganese(II)-oxidizing ascomycete fungi.</title>
        <authorList>
            <consortium name="DOE Joint Genome Institute"/>
            <person name="Zeiner C.A."/>
            <person name="Purvine S.O."/>
            <person name="Zink E.M."/>
            <person name="Wu S."/>
            <person name="Pasa-Tolic L."/>
            <person name="Chaput D.L."/>
            <person name="Haridas S."/>
            <person name="Grigoriev I.V."/>
            <person name="Santelli C.M."/>
            <person name="Hansel C.M."/>
        </authorList>
    </citation>
    <scope>NUCLEOTIDE SEQUENCE [LARGE SCALE GENOMIC DNA]</scope>
    <source>
        <strain evidence="1 2">AP3s5-JAC2a</strain>
    </source>
</reference>
<name>A0A177C7R3_9PLEO</name>
<dbReference type="EMBL" id="KV441555">
    <property type="protein sequence ID" value="OAG02892.1"/>
    <property type="molecule type" value="Genomic_DNA"/>
</dbReference>
<proteinExistence type="predicted"/>
<accession>A0A177C7R3</accession>
<dbReference type="AlphaFoldDB" id="A0A177C7R3"/>
<evidence type="ECO:0000313" key="2">
    <source>
        <dbReference type="Proteomes" id="UP000077069"/>
    </source>
</evidence>
<dbReference type="RefSeq" id="XP_018033257.1">
    <property type="nucleotide sequence ID" value="XM_018179025.1"/>
</dbReference>
<evidence type="ECO:0000313" key="1">
    <source>
        <dbReference type="EMBL" id="OAG02892.1"/>
    </source>
</evidence>
<protein>
    <submittedName>
        <fullName evidence="1">Uncharacterized protein</fullName>
    </submittedName>
</protein>
<gene>
    <name evidence="1" type="ORF">CC84DRAFT_1166689</name>
</gene>
<organism evidence="1 2">
    <name type="scientific">Paraphaeosphaeria sporulosa</name>
    <dbReference type="NCBI Taxonomy" id="1460663"/>
    <lineage>
        <taxon>Eukaryota</taxon>
        <taxon>Fungi</taxon>
        <taxon>Dikarya</taxon>
        <taxon>Ascomycota</taxon>
        <taxon>Pezizomycotina</taxon>
        <taxon>Dothideomycetes</taxon>
        <taxon>Pleosporomycetidae</taxon>
        <taxon>Pleosporales</taxon>
        <taxon>Massarineae</taxon>
        <taxon>Didymosphaeriaceae</taxon>
        <taxon>Paraphaeosphaeria</taxon>
    </lineage>
</organism>
<dbReference type="GeneID" id="28762511"/>
<keyword evidence="2" id="KW-1185">Reference proteome</keyword>
<dbReference type="InParanoid" id="A0A177C7R3"/>
<sequence length="69" mass="7443">MDADFAIMDDGDAVVYAVAYDVNVGVIVRSVAVRVRRSRTVEFIQVVACEGATKPVFGGCKLDTEMLAM</sequence>